<evidence type="ECO:0000256" key="1">
    <source>
        <dbReference type="SAM" id="MobiDB-lite"/>
    </source>
</evidence>
<feature type="compositionally biased region" description="Low complexity" evidence="1">
    <location>
        <begin position="29"/>
        <end position="43"/>
    </location>
</feature>
<dbReference type="AlphaFoldDB" id="A0A6G7VCJ4"/>
<proteinExistence type="predicted"/>
<evidence type="ECO:0000313" key="2">
    <source>
        <dbReference type="EMBL" id="QIK37779.1"/>
    </source>
</evidence>
<feature type="compositionally biased region" description="Low complexity" evidence="1">
    <location>
        <begin position="9"/>
        <end position="20"/>
    </location>
</feature>
<organism evidence="2 3">
    <name type="scientific">Caldichromatium japonicum</name>
    <dbReference type="NCBI Taxonomy" id="2699430"/>
    <lineage>
        <taxon>Bacteria</taxon>
        <taxon>Pseudomonadati</taxon>
        <taxon>Pseudomonadota</taxon>
        <taxon>Gammaproteobacteria</taxon>
        <taxon>Chromatiales</taxon>
        <taxon>Chromatiaceae</taxon>
        <taxon>Caldichromatium</taxon>
    </lineage>
</organism>
<name>A0A6G7VCJ4_9GAMM</name>
<sequence>MAEDKIVLKKTAPKAAVVKKTAARKEPKTAAPPAATAPAPSQRRAAETEDAGAPARVRTTRKRPMPANPAETKQQDDQQDLLRQLATVSDEQRLAMIREAAYYKAEKRQFAPGHEAEDWAAAEREIDELIARAKLMTGL</sequence>
<accession>A0A6G7VCJ4</accession>
<dbReference type="EMBL" id="CP048029">
    <property type="protein sequence ID" value="QIK37779.1"/>
    <property type="molecule type" value="Genomic_DNA"/>
</dbReference>
<protein>
    <submittedName>
        <fullName evidence="2">DUF2934 domain-containing protein</fullName>
    </submittedName>
</protein>
<keyword evidence="3" id="KW-1185">Reference proteome</keyword>
<reference evidence="3" key="1">
    <citation type="submission" date="2020-01" db="EMBL/GenBank/DDBJ databases">
        <title>Caldichromatium gen. nov., sp. nov., a thermophilic purple sulfur bacterium member of the family Chromatiaceae isolated from Nakabusa hot spring, Japan.</title>
        <authorList>
            <person name="Saini M.K."/>
            <person name="Hanada S."/>
            <person name="Tank M."/>
        </authorList>
    </citation>
    <scope>NUCLEOTIDE SEQUENCE [LARGE SCALE GENOMIC DNA]</scope>
    <source>
        <strain evidence="3">No.7</strain>
    </source>
</reference>
<dbReference type="InterPro" id="IPR021327">
    <property type="entry name" value="DUF2934"/>
</dbReference>
<feature type="region of interest" description="Disordered" evidence="1">
    <location>
        <begin position="1"/>
        <end position="78"/>
    </location>
</feature>
<evidence type="ECO:0000313" key="3">
    <source>
        <dbReference type="Proteomes" id="UP000502699"/>
    </source>
</evidence>
<dbReference type="Proteomes" id="UP000502699">
    <property type="component" value="Chromosome"/>
</dbReference>
<dbReference type="RefSeq" id="WP_166270541.1">
    <property type="nucleotide sequence ID" value="NZ_CP048029.1"/>
</dbReference>
<dbReference type="Pfam" id="PF11154">
    <property type="entry name" value="DUF2934"/>
    <property type="match status" value="1"/>
</dbReference>
<dbReference type="KEGG" id="cjap:GWK36_07040"/>
<gene>
    <name evidence="2" type="ORF">GWK36_07040</name>
</gene>